<keyword evidence="2 3" id="KW-0040">ANK repeat</keyword>
<name>A0ABR0DX50_ZASCE</name>
<organism evidence="5 6">
    <name type="scientific">Zasmidium cellare</name>
    <name type="common">Wine cellar mold</name>
    <name type="synonym">Racodium cellare</name>
    <dbReference type="NCBI Taxonomy" id="395010"/>
    <lineage>
        <taxon>Eukaryota</taxon>
        <taxon>Fungi</taxon>
        <taxon>Dikarya</taxon>
        <taxon>Ascomycota</taxon>
        <taxon>Pezizomycotina</taxon>
        <taxon>Dothideomycetes</taxon>
        <taxon>Dothideomycetidae</taxon>
        <taxon>Mycosphaerellales</taxon>
        <taxon>Mycosphaerellaceae</taxon>
        <taxon>Zasmidium</taxon>
    </lineage>
</organism>
<dbReference type="Gene3D" id="1.25.40.20">
    <property type="entry name" value="Ankyrin repeat-containing domain"/>
    <property type="match status" value="1"/>
</dbReference>
<dbReference type="PANTHER" id="PTHR24189:SF50">
    <property type="entry name" value="ANKYRIN REPEAT AND SOCS BOX PROTEIN 2"/>
    <property type="match status" value="1"/>
</dbReference>
<evidence type="ECO:0000256" key="1">
    <source>
        <dbReference type="ARBA" id="ARBA00022737"/>
    </source>
</evidence>
<dbReference type="EMBL" id="JAXOVC010000015">
    <property type="protein sequence ID" value="KAK4493679.1"/>
    <property type="molecule type" value="Genomic_DNA"/>
</dbReference>
<dbReference type="Pfam" id="PF13637">
    <property type="entry name" value="Ank_4"/>
    <property type="match status" value="1"/>
</dbReference>
<comment type="caution">
    <text evidence="5">The sequence shown here is derived from an EMBL/GenBank/DDBJ whole genome shotgun (WGS) entry which is preliminary data.</text>
</comment>
<evidence type="ECO:0000256" key="2">
    <source>
        <dbReference type="ARBA" id="ARBA00023043"/>
    </source>
</evidence>
<feature type="repeat" description="ANK" evidence="3">
    <location>
        <begin position="277"/>
        <end position="309"/>
    </location>
</feature>
<dbReference type="PROSITE" id="PS50297">
    <property type="entry name" value="ANK_REP_REGION"/>
    <property type="match status" value="1"/>
</dbReference>
<reference evidence="5 6" key="1">
    <citation type="journal article" date="2023" name="G3 (Bethesda)">
        <title>A chromosome-level genome assembly of Zasmidium syzygii isolated from banana leaves.</title>
        <authorList>
            <person name="van Westerhoven A.C."/>
            <person name="Mehrabi R."/>
            <person name="Talebi R."/>
            <person name="Steentjes M.B.F."/>
            <person name="Corcolon B."/>
            <person name="Chong P.A."/>
            <person name="Kema G.H.J."/>
            <person name="Seidl M.F."/>
        </authorList>
    </citation>
    <scope>NUCLEOTIDE SEQUENCE [LARGE SCALE GENOMIC DNA]</scope>
    <source>
        <strain evidence="5 6">P124</strain>
    </source>
</reference>
<feature type="region of interest" description="Disordered" evidence="4">
    <location>
        <begin position="306"/>
        <end position="346"/>
    </location>
</feature>
<evidence type="ECO:0000313" key="5">
    <source>
        <dbReference type="EMBL" id="KAK4493679.1"/>
    </source>
</evidence>
<evidence type="ECO:0000313" key="6">
    <source>
        <dbReference type="Proteomes" id="UP001305779"/>
    </source>
</evidence>
<dbReference type="SUPFAM" id="SSF48403">
    <property type="entry name" value="Ankyrin repeat"/>
    <property type="match status" value="1"/>
</dbReference>
<dbReference type="InterPro" id="IPR002110">
    <property type="entry name" value="Ankyrin_rpt"/>
</dbReference>
<keyword evidence="6" id="KW-1185">Reference proteome</keyword>
<sequence length="346" mass="39197">MPEFRPVRSMSIERRQSSNDLFDVAEDDTDAALPLIEACTSGDNTALQHLLAKPEWIDTMLDAQRCIKSENRPVKRDVENDSREVYVGWMENLVRCMDRSAPRGHLEIVKTLLNFGKEHGVEPLNYIRYYSVLRVMYGHHLEIMEAFIEAEPSVVTFHMGHGVQPLDHAVRYCMTDMVALLFRHGATVKHPGPGSYATKRDGSYMISLLSKAAAGRDARLVEVLLEHGAVIHQSGALHAAAGSDRLDTMRLLIERGADVNEILPADSLPVRNRSLYATWTPMHFAAYGKEVAAMELLESHGARCDVKDELGRTPEELLVERNEEERREEEQRKEEKRKAEEPELTK</sequence>
<dbReference type="PANTHER" id="PTHR24189">
    <property type="entry name" value="MYOTROPHIN"/>
    <property type="match status" value="1"/>
</dbReference>
<accession>A0ABR0DX50</accession>
<protein>
    <submittedName>
        <fullName evidence="5">Uncharacterized protein</fullName>
    </submittedName>
</protein>
<dbReference type="PROSITE" id="PS50088">
    <property type="entry name" value="ANK_REPEAT"/>
    <property type="match status" value="2"/>
</dbReference>
<gene>
    <name evidence="5" type="ORF">PRZ48_014864</name>
</gene>
<proteinExistence type="predicted"/>
<dbReference type="InterPro" id="IPR050745">
    <property type="entry name" value="Multifunctional_regulatory"/>
</dbReference>
<feature type="repeat" description="ANK" evidence="3">
    <location>
        <begin position="232"/>
        <end position="260"/>
    </location>
</feature>
<dbReference type="Proteomes" id="UP001305779">
    <property type="component" value="Unassembled WGS sequence"/>
</dbReference>
<evidence type="ECO:0000256" key="3">
    <source>
        <dbReference type="PROSITE-ProRule" id="PRU00023"/>
    </source>
</evidence>
<keyword evidence="1" id="KW-0677">Repeat</keyword>
<dbReference type="InterPro" id="IPR036770">
    <property type="entry name" value="Ankyrin_rpt-contain_sf"/>
</dbReference>
<evidence type="ECO:0000256" key="4">
    <source>
        <dbReference type="SAM" id="MobiDB-lite"/>
    </source>
</evidence>
<dbReference type="SMART" id="SM00248">
    <property type="entry name" value="ANK"/>
    <property type="match status" value="6"/>
</dbReference>